<keyword evidence="2" id="KW-1185">Reference proteome</keyword>
<dbReference type="Proteomes" id="UP000199012">
    <property type="component" value="Unassembled WGS sequence"/>
</dbReference>
<dbReference type="RefSeq" id="WP_090034466.1">
    <property type="nucleotide sequence ID" value="NZ_BONM01000028.1"/>
</dbReference>
<name>A0A1I1AFV9_9CELL</name>
<sequence>MRTFLLTYNPRRWQVPADEWDALRSGTGRGETVPGDWSTGQRRDVDPGDRLFLLRQGSEPRGIVAAGWATSVPERAVLFDGTGSTHYVDLEWEVVLDLDDPLPTEVLLREVPRVPWNGLRGSGVEVAPEELWLRHLNDGRTVR</sequence>
<accession>A0A1I1AFV9</accession>
<evidence type="ECO:0000313" key="2">
    <source>
        <dbReference type="Proteomes" id="UP000199012"/>
    </source>
</evidence>
<reference evidence="1 2" key="1">
    <citation type="submission" date="2016-10" db="EMBL/GenBank/DDBJ databases">
        <authorList>
            <person name="de Groot N.N."/>
        </authorList>
    </citation>
    <scope>NUCLEOTIDE SEQUENCE [LARGE SCALE GENOMIC DNA]</scope>
    <source>
        <strain evidence="1 2">CGMCC 4.6945</strain>
    </source>
</reference>
<organism evidence="1 2">
    <name type="scientific">Cellulomonas marina</name>
    <dbReference type="NCBI Taxonomy" id="988821"/>
    <lineage>
        <taxon>Bacteria</taxon>
        <taxon>Bacillati</taxon>
        <taxon>Actinomycetota</taxon>
        <taxon>Actinomycetes</taxon>
        <taxon>Micrococcales</taxon>
        <taxon>Cellulomonadaceae</taxon>
        <taxon>Cellulomonas</taxon>
    </lineage>
</organism>
<proteinExistence type="predicted"/>
<evidence type="ECO:0008006" key="3">
    <source>
        <dbReference type="Google" id="ProtNLM"/>
    </source>
</evidence>
<dbReference type="STRING" id="988821.SAMN05421867_11810"/>
<dbReference type="EMBL" id="FOKA01000018">
    <property type="protein sequence ID" value="SFB36881.1"/>
    <property type="molecule type" value="Genomic_DNA"/>
</dbReference>
<dbReference type="AlphaFoldDB" id="A0A1I1AFV9"/>
<gene>
    <name evidence="1" type="ORF">SAMN05421867_11810</name>
</gene>
<protein>
    <recommendedName>
        <fullName evidence="3">EVE domain-containing protein</fullName>
    </recommendedName>
</protein>
<evidence type="ECO:0000313" key="1">
    <source>
        <dbReference type="EMBL" id="SFB36881.1"/>
    </source>
</evidence>
<dbReference type="OrthoDB" id="3312994at2"/>